<organism evidence="4">
    <name type="scientific">marine sediment metagenome</name>
    <dbReference type="NCBI Taxonomy" id="412755"/>
    <lineage>
        <taxon>unclassified sequences</taxon>
        <taxon>metagenomes</taxon>
        <taxon>ecological metagenomes</taxon>
    </lineage>
</organism>
<keyword evidence="2" id="KW-0106">Calcium</keyword>
<dbReference type="InterPro" id="IPR036465">
    <property type="entry name" value="vWFA_dom_sf"/>
</dbReference>
<keyword evidence="1" id="KW-0479">Metal-binding</keyword>
<sequence>MPLPSSEAVVVRNASHRLIAGLAGVTLGLFSALSAHAFAPLSGPVLASTGVPPNVVMLFDNSSSMVLYEIDGKTRLDIARDAAKDVIAANRNVRFGLFVFRDTVGSRWNRDAPGGRLERTVGSISSESVEDRQRFDELNAALDALEPSSNPANYTYTPLAESYYEITRYMRGLRAFYPQGTLTSSRMRFTSPIEYRCQKNSGLILTDGMPTYDNQFPSSSAAEPDGDNSGVVGNFNLPDWDGIATGDVSDPTLSEEGSTFYLDDIARFAYDIDLRSSGGEGADTDGAGQSWDDPAFPVQNMRTYTVGFSVDDPRLESVANAGNGNYYTARDSAELTDALNTALQEINAASGSGGGGVSSQDQLQDGTLFYRTRYDPQDWSGTVEALYVTSEGRVGAPAWSTDTTITPARRTSVYQTWRQPDGAAPGSVVSLDGSTFNSALGAEQQAALNLSAAVAGLTGPERGQQLLDWSRGVSIKGLRSRTRLLGDIVNSPLLLANPQAVLATGGSGYSDYRQAKRSQMIASLVAGSNDGFLHVIAARDGQGAVSGEHRLAYLPAALHGRMGRKARPDYGTSHQSGVDGPITLADAQLNGVWSTVAVAGLGAGGKGLLAVRLFNATDGNAALGGLWEVRPADHGWEDLGYSYARPAIGELNGKWVAIVGNGYGSSKGQAVLYVLDLATGALIRSISAGEAGDNGLSSPQVILDSEGAIVGAYAGDIQGRMWKFDLAGDASDWALGLDGDPLFSAEQNQPITVQPQLIGHPQGGRLVLFGTGKFLEAKDLSDKSEQAFYAVWDKPGGHALLTAEDLLEQSITDQISTNGTAYRMVSQTRIDWTRHAGWTLPLIYDDNAQGERLFRQFAIRGSRVIFNTGLITERGNDPCVTEGDGWLMVLNIYSGGMLPAAALDTNGDRIIDGGDQPGAGVDLDVGLPGDLNIVRRNEPPPECEDEEQCRCDPEDDDCVEEDPCGEEYYLTPGSDGVASIVGISRCVFNRVMWRQLM</sequence>
<dbReference type="GO" id="GO:0046872">
    <property type="term" value="F:metal ion binding"/>
    <property type="evidence" value="ECO:0007669"/>
    <property type="project" value="UniProtKB-KW"/>
</dbReference>
<protein>
    <recommendedName>
        <fullName evidence="3">VWFA domain-containing protein</fullName>
    </recommendedName>
</protein>
<comment type="caution">
    <text evidence="4">The sequence shown here is derived from an EMBL/GenBank/DDBJ whole genome shotgun (WGS) entry which is preliminary data.</text>
</comment>
<evidence type="ECO:0000259" key="3">
    <source>
        <dbReference type="PROSITE" id="PS50234"/>
    </source>
</evidence>
<reference evidence="4" key="1">
    <citation type="journal article" date="2015" name="Nature">
        <title>Complex archaea that bridge the gap between prokaryotes and eukaryotes.</title>
        <authorList>
            <person name="Spang A."/>
            <person name="Saw J.H."/>
            <person name="Jorgensen S.L."/>
            <person name="Zaremba-Niedzwiedzka K."/>
            <person name="Martijn J."/>
            <person name="Lind A.E."/>
            <person name="van Eijk R."/>
            <person name="Schleper C."/>
            <person name="Guy L."/>
            <person name="Ettema T.J."/>
        </authorList>
    </citation>
    <scope>NUCLEOTIDE SEQUENCE</scope>
</reference>
<proteinExistence type="predicted"/>
<dbReference type="AlphaFoldDB" id="A0A0F9XSX7"/>
<gene>
    <name evidence="4" type="ORF">LCGC14_0178400</name>
</gene>
<dbReference type="InterPro" id="IPR002035">
    <property type="entry name" value="VWF_A"/>
</dbReference>
<dbReference type="Pfam" id="PF05567">
    <property type="entry name" value="T4P_PilY1"/>
    <property type="match status" value="1"/>
</dbReference>
<dbReference type="Gene3D" id="3.40.50.410">
    <property type="entry name" value="von Willebrand factor, type A domain"/>
    <property type="match status" value="1"/>
</dbReference>
<name>A0A0F9XSX7_9ZZZZ</name>
<evidence type="ECO:0000313" key="4">
    <source>
        <dbReference type="EMBL" id="KKN95313.1"/>
    </source>
</evidence>
<dbReference type="EMBL" id="LAZR01000071">
    <property type="protein sequence ID" value="KKN95313.1"/>
    <property type="molecule type" value="Genomic_DNA"/>
</dbReference>
<feature type="domain" description="VWFA" evidence="3">
    <location>
        <begin position="54"/>
        <end position="346"/>
    </location>
</feature>
<evidence type="ECO:0000256" key="1">
    <source>
        <dbReference type="ARBA" id="ARBA00022723"/>
    </source>
</evidence>
<accession>A0A0F9XSX7</accession>
<dbReference type="InterPro" id="IPR008707">
    <property type="entry name" value="B-propeller_PilY1"/>
</dbReference>
<evidence type="ECO:0000256" key="2">
    <source>
        <dbReference type="ARBA" id="ARBA00022837"/>
    </source>
</evidence>
<dbReference type="SUPFAM" id="SSF53300">
    <property type="entry name" value="vWA-like"/>
    <property type="match status" value="1"/>
</dbReference>
<dbReference type="PROSITE" id="PS50234">
    <property type="entry name" value="VWFA"/>
    <property type="match status" value="1"/>
</dbReference>